<name>U1Q8S7_9ACTO</name>
<sequence length="86" mass="8167">MGSRTRRSAQAPRARGISAESCRDGGAKDHAVAFGAAVGTGVRGAVGTVTVSCVSGSVVGTGLVGTAARAGAAAARWAPTALVGTA</sequence>
<reference evidence="2 3" key="1">
    <citation type="submission" date="2013-06" db="EMBL/GenBank/DDBJ databases">
        <authorList>
            <person name="Weinstock G."/>
            <person name="Sodergren E."/>
            <person name="Lobos E.A."/>
            <person name="Fulton L."/>
            <person name="Fulton R."/>
            <person name="Courtney L."/>
            <person name="Fronick C."/>
            <person name="O'Laughlin M."/>
            <person name="Godfrey J."/>
            <person name="Wilson R.M."/>
            <person name="Miner T."/>
            <person name="Farmer C."/>
            <person name="Delehaunty K."/>
            <person name="Cordes M."/>
            <person name="Minx P."/>
            <person name="Tomlinson C."/>
            <person name="Chen J."/>
            <person name="Wollam A."/>
            <person name="Pepin K.H."/>
            <person name="Bhonagiri V."/>
            <person name="Zhang X."/>
            <person name="Warren W."/>
            <person name="Mitreva M."/>
            <person name="Mardis E.R."/>
            <person name="Wilson R.K."/>
        </authorList>
    </citation>
    <scope>NUCLEOTIDE SEQUENCE [LARGE SCALE GENOMIC DNA]</scope>
    <source>
        <strain evidence="2 3">F0510</strain>
    </source>
</reference>
<dbReference type="HOGENOM" id="CLU_2517638_0_0_11"/>
<dbReference type="Proteomes" id="UP000016498">
    <property type="component" value="Unassembled WGS sequence"/>
</dbReference>
<protein>
    <submittedName>
        <fullName evidence="2">Uncharacterized protein</fullName>
    </submittedName>
</protein>
<comment type="caution">
    <text evidence="2">The sequence shown here is derived from an EMBL/GenBank/DDBJ whole genome shotgun (WGS) entry which is preliminary data.</text>
</comment>
<organism evidence="2 3">
    <name type="scientific">Actinomyces johnsonii F0510</name>
    <dbReference type="NCBI Taxonomy" id="1227262"/>
    <lineage>
        <taxon>Bacteria</taxon>
        <taxon>Bacillati</taxon>
        <taxon>Actinomycetota</taxon>
        <taxon>Actinomycetes</taxon>
        <taxon>Actinomycetales</taxon>
        <taxon>Actinomycetaceae</taxon>
        <taxon>Actinomyces</taxon>
    </lineage>
</organism>
<evidence type="ECO:0000313" key="2">
    <source>
        <dbReference type="EMBL" id="ERH18469.1"/>
    </source>
</evidence>
<dbReference type="EMBL" id="AWSD01000169">
    <property type="protein sequence ID" value="ERH18469.1"/>
    <property type="molecule type" value="Genomic_DNA"/>
</dbReference>
<evidence type="ECO:0000313" key="3">
    <source>
        <dbReference type="Proteomes" id="UP000016498"/>
    </source>
</evidence>
<evidence type="ECO:0000256" key="1">
    <source>
        <dbReference type="SAM" id="MobiDB-lite"/>
    </source>
</evidence>
<proteinExistence type="predicted"/>
<dbReference type="AlphaFoldDB" id="U1Q8S7"/>
<feature type="non-terminal residue" evidence="2">
    <location>
        <position position="86"/>
    </location>
</feature>
<gene>
    <name evidence="2" type="ORF">HMPREF1549_01681</name>
</gene>
<accession>U1Q8S7</accession>
<feature type="region of interest" description="Disordered" evidence="1">
    <location>
        <begin position="1"/>
        <end position="26"/>
    </location>
</feature>